<comment type="caution">
    <text evidence="2">The sequence shown here is derived from an EMBL/GenBank/DDBJ whole genome shotgun (WGS) entry which is preliminary data.</text>
</comment>
<gene>
    <name evidence="2" type="ORF">PoB_006188900</name>
</gene>
<dbReference type="EMBL" id="BLXT01006999">
    <property type="protein sequence ID" value="GFO35384.1"/>
    <property type="molecule type" value="Genomic_DNA"/>
</dbReference>
<reference evidence="2 3" key="1">
    <citation type="journal article" date="2021" name="Elife">
        <title>Chloroplast acquisition without the gene transfer in kleptoplastic sea slugs, Plakobranchus ocellatus.</title>
        <authorList>
            <person name="Maeda T."/>
            <person name="Takahashi S."/>
            <person name="Yoshida T."/>
            <person name="Shimamura S."/>
            <person name="Takaki Y."/>
            <person name="Nagai Y."/>
            <person name="Toyoda A."/>
            <person name="Suzuki Y."/>
            <person name="Arimoto A."/>
            <person name="Ishii H."/>
            <person name="Satoh N."/>
            <person name="Nishiyama T."/>
            <person name="Hasebe M."/>
            <person name="Maruyama T."/>
            <person name="Minagawa J."/>
            <person name="Obokata J."/>
            <person name="Shigenobu S."/>
        </authorList>
    </citation>
    <scope>NUCLEOTIDE SEQUENCE [LARGE SCALE GENOMIC DNA]</scope>
</reference>
<feature type="compositionally biased region" description="Basic and acidic residues" evidence="1">
    <location>
        <begin position="1"/>
        <end position="14"/>
    </location>
</feature>
<dbReference type="Proteomes" id="UP000735302">
    <property type="component" value="Unassembled WGS sequence"/>
</dbReference>
<evidence type="ECO:0000313" key="3">
    <source>
        <dbReference type="Proteomes" id="UP000735302"/>
    </source>
</evidence>
<sequence>MSREQGRMESHDHQCLQNQTRHLKKKKSFPMYLFRAKSQHMEFVDSKTNSGERTFVSVMDFAENYRCQLQDEIQSAHCSYASVTLHLIYSKILHVP</sequence>
<protein>
    <submittedName>
        <fullName evidence="2">Uncharacterized protein</fullName>
    </submittedName>
</protein>
<proteinExistence type="predicted"/>
<evidence type="ECO:0000313" key="2">
    <source>
        <dbReference type="EMBL" id="GFO35384.1"/>
    </source>
</evidence>
<keyword evidence="3" id="KW-1185">Reference proteome</keyword>
<dbReference type="PANTHER" id="PTHR46601">
    <property type="entry name" value="ULP_PROTEASE DOMAIN-CONTAINING PROTEIN"/>
    <property type="match status" value="1"/>
</dbReference>
<feature type="region of interest" description="Disordered" evidence="1">
    <location>
        <begin position="1"/>
        <end position="23"/>
    </location>
</feature>
<name>A0AAV4CU31_9GAST</name>
<dbReference type="PANTHER" id="PTHR46601:SF1">
    <property type="entry name" value="ADF-H DOMAIN-CONTAINING PROTEIN"/>
    <property type="match status" value="1"/>
</dbReference>
<evidence type="ECO:0000256" key="1">
    <source>
        <dbReference type="SAM" id="MobiDB-lite"/>
    </source>
</evidence>
<accession>A0AAV4CU31</accession>
<organism evidence="2 3">
    <name type="scientific">Plakobranchus ocellatus</name>
    <dbReference type="NCBI Taxonomy" id="259542"/>
    <lineage>
        <taxon>Eukaryota</taxon>
        <taxon>Metazoa</taxon>
        <taxon>Spiralia</taxon>
        <taxon>Lophotrochozoa</taxon>
        <taxon>Mollusca</taxon>
        <taxon>Gastropoda</taxon>
        <taxon>Heterobranchia</taxon>
        <taxon>Euthyneura</taxon>
        <taxon>Panpulmonata</taxon>
        <taxon>Sacoglossa</taxon>
        <taxon>Placobranchoidea</taxon>
        <taxon>Plakobranchidae</taxon>
        <taxon>Plakobranchus</taxon>
    </lineage>
</organism>
<dbReference type="AlphaFoldDB" id="A0AAV4CU31"/>